<reference evidence="1" key="1">
    <citation type="submission" date="2014-01" db="EMBL/GenBank/DDBJ databases">
        <authorList>
            <person name="Brown-Elliot B."/>
            <person name="Wallace R."/>
            <person name="Lenaerts A."/>
            <person name="Ordway D."/>
            <person name="DeGroote M.A."/>
            <person name="Parker T."/>
            <person name="Sizemore C."/>
            <person name="Tallon L.J."/>
            <person name="Sadzewicz L.K."/>
            <person name="Sengamalay N."/>
            <person name="Fraser C.M."/>
            <person name="Hine E."/>
            <person name="Shefchek K.A."/>
            <person name="Das S.P."/>
            <person name="Tettelin H."/>
        </authorList>
    </citation>
    <scope>NUCLEOTIDE SEQUENCE [LARGE SCALE GENOMIC DNA]</scope>
    <source>
        <strain evidence="1">4042</strain>
    </source>
</reference>
<sequence>MLASATANLLVALVIHRNAWSSRSGRRRRPRLQVWVG</sequence>
<organism evidence="1">
    <name type="scientific">Mycobacterium xenopi 4042</name>
    <dbReference type="NCBI Taxonomy" id="1299334"/>
    <lineage>
        <taxon>Bacteria</taxon>
        <taxon>Bacillati</taxon>
        <taxon>Actinomycetota</taxon>
        <taxon>Actinomycetes</taxon>
        <taxon>Mycobacteriales</taxon>
        <taxon>Mycobacteriaceae</taxon>
        <taxon>Mycobacterium</taxon>
    </lineage>
</organism>
<gene>
    <name evidence="1" type="ORF">I553_3983</name>
</gene>
<proteinExistence type="predicted"/>
<accession>X8DC68</accession>
<dbReference type="EMBL" id="JAOB01000022">
    <property type="protein sequence ID" value="EUA65964.1"/>
    <property type="molecule type" value="Genomic_DNA"/>
</dbReference>
<protein>
    <submittedName>
        <fullName evidence="1">Uncharacterized protein</fullName>
    </submittedName>
</protein>
<name>X8DC68_MYCXE</name>
<dbReference type="AlphaFoldDB" id="X8DC68"/>
<comment type="caution">
    <text evidence="1">The sequence shown here is derived from an EMBL/GenBank/DDBJ whole genome shotgun (WGS) entry which is preliminary data.</text>
</comment>
<evidence type="ECO:0000313" key="1">
    <source>
        <dbReference type="EMBL" id="EUA65964.1"/>
    </source>
</evidence>